<dbReference type="Gene3D" id="1.20.1280.50">
    <property type="match status" value="1"/>
</dbReference>
<evidence type="ECO:0000313" key="3">
    <source>
        <dbReference type="EMBL" id="KAF7290431.1"/>
    </source>
</evidence>
<dbReference type="Proteomes" id="UP000613580">
    <property type="component" value="Unassembled WGS sequence"/>
</dbReference>
<dbReference type="PANTHER" id="PTHR38926">
    <property type="entry name" value="F-BOX DOMAIN CONTAINING PROTEIN, EXPRESSED"/>
    <property type="match status" value="1"/>
</dbReference>
<dbReference type="AlphaFoldDB" id="A0A8H6VSK8"/>
<sequence length="567" mass="63189">MPTSSRATFSTLSLPPARKTEFESLDSETDSKSEYEEIQVAPIMSRPVEPLLQAYRLIRQLYISHSPHLRWLLWRSILQLTKLRAQIAEISDHIDELAKEISLLRGEKNALQAKLDAYVYPINALLPEITAEIFQQVVDDDDCPRYYALTISSVCRRWREVALGSYRLWSKLDMDFGSIVDPVSLSELLLSRSGRVPLDIRLSMFSANGASGPAFATVTDEDLALKVFTVAARYAERWQSLELDLQPDLVLYQLPFLALLPPIMPLLQTLIIKGCIDYTGWQSNVSFPCLHKIILYGTTLQSTLRPALPEGMMSPHALGSVTALTLLNTPHRDVLRILALSPHLETLDLEIISARDPPDDPSTPGIPLSALRALTCRATSTLPFLSDLHMPSLRSLKLSDIENDAVLVDAATTHESALGQSVRKLHFHNFRMPVNRLTRLLGLFPNTEDLTLEFSGQVTGWPRGTLVALSQNAVFAPGIQAPGQFLLPALQSFTLRGPSREANMSGLIDFLEARARYAELPRLRHLGIDFLAQMDLSEEMETLGSLGPELELRDIGFAQFDSEDNGE</sequence>
<evidence type="ECO:0000313" key="4">
    <source>
        <dbReference type="Proteomes" id="UP000613580"/>
    </source>
</evidence>
<dbReference type="Gene3D" id="3.80.10.10">
    <property type="entry name" value="Ribonuclease Inhibitor"/>
    <property type="match status" value="1"/>
</dbReference>
<dbReference type="PANTHER" id="PTHR38926:SF5">
    <property type="entry name" value="F-BOX AND LEUCINE-RICH REPEAT PROTEIN 6"/>
    <property type="match status" value="1"/>
</dbReference>
<dbReference type="OrthoDB" id="2269034at2759"/>
<organism evidence="3 4">
    <name type="scientific">Mycena chlorophos</name>
    <name type="common">Agaric fungus</name>
    <name type="synonym">Agaricus chlorophos</name>
    <dbReference type="NCBI Taxonomy" id="658473"/>
    <lineage>
        <taxon>Eukaryota</taxon>
        <taxon>Fungi</taxon>
        <taxon>Dikarya</taxon>
        <taxon>Basidiomycota</taxon>
        <taxon>Agaricomycotina</taxon>
        <taxon>Agaricomycetes</taxon>
        <taxon>Agaricomycetidae</taxon>
        <taxon>Agaricales</taxon>
        <taxon>Marasmiineae</taxon>
        <taxon>Mycenaceae</taxon>
        <taxon>Mycena</taxon>
    </lineage>
</organism>
<dbReference type="SUPFAM" id="SSF81383">
    <property type="entry name" value="F-box domain"/>
    <property type="match status" value="1"/>
</dbReference>
<gene>
    <name evidence="3" type="ORF">HMN09_01301300</name>
</gene>
<feature type="coiled-coil region" evidence="1">
    <location>
        <begin position="80"/>
        <end position="114"/>
    </location>
</feature>
<feature type="compositionally biased region" description="Polar residues" evidence="2">
    <location>
        <begin position="1"/>
        <end position="13"/>
    </location>
</feature>
<feature type="region of interest" description="Disordered" evidence="2">
    <location>
        <begin position="1"/>
        <end position="30"/>
    </location>
</feature>
<name>A0A8H6VSK8_MYCCL</name>
<proteinExistence type="predicted"/>
<keyword evidence="4" id="KW-1185">Reference proteome</keyword>
<evidence type="ECO:0000256" key="2">
    <source>
        <dbReference type="SAM" id="MobiDB-lite"/>
    </source>
</evidence>
<comment type="caution">
    <text evidence="3">The sequence shown here is derived from an EMBL/GenBank/DDBJ whole genome shotgun (WGS) entry which is preliminary data.</text>
</comment>
<keyword evidence="1" id="KW-0175">Coiled coil</keyword>
<reference evidence="3" key="1">
    <citation type="submission" date="2020-05" db="EMBL/GenBank/DDBJ databases">
        <title>Mycena genomes resolve the evolution of fungal bioluminescence.</title>
        <authorList>
            <person name="Tsai I.J."/>
        </authorList>
    </citation>
    <scope>NUCLEOTIDE SEQUENCE</scope>
    <source>
        <strain evidence="3">110903Hualien_Pintung</strain>
    </source>
</reference>
<protein>
    <submittedName>
        <fullName evidence="3">MYND-type domain-containing protein</fullName>
    </submittedName>
</protein>
<dbReference type="EMBL" id="JACAZE010000026">
    <property type="protein sequence ID" value="KAF7290431.1"/>
    <property type="molecule type" value="Genomic_DNA"/>
</dbReference>
<dbReference type="SUPFAM" id="SSF52058">
    <property type="entry name" value="L domain-like"/>
    <property type="match status" value="1"/>
</dbReference>
<evidence type="ECO:0000256" key="1">
    <source>
        <dbReference type="SAM" id="Coils"/>
    </source>
</evidence>
<dbReference type="InterPro" id="IPR036047">
    <property type="entry name" value="F-box-like_dom_sf"/>
</dbReference>
<dbReference type="InterPro" id="IPR032675">
    <property type="entry name" value="LRR_dom_sf"/>
</dbReference>
<accession>A0A8H6VSK8</accession>